<dbReference type="RefSeq" id="WP_006003714.1">
    <property type="nucleotide sequence ID" value="NZ_BAET01000007.1"/>
</dbReference>
<dbReference type="eggNOG" id="ENOG5032RSD">
    <property type="taxonomic scope" value="Bacteria"/>
</dbReference>
<dbReference type="GO" id="GO:0004812">
    <property type="term" value="F:aminoacyl-tRNA ligase activity"/>
    <property type="evidence" value="ECO:0007669"/>
    <property type="project" value="UniProtKB-KW"/>
</dbReference>
<keyword evidence="3" id="KW-1185">Reference proteome</keyword>
<accession>H5T9P8</accession>
<feature type="chain" id="PRO_5003598709" evidence="1">
    <location>
        <begin position="21"/>
        <end position="147"/>
    </location>
</feature>
<dbReference type="Proteomes" id="UP000053586">
    <property type="component" value="Unassembled WGS sequence"/>
</dbReference>
<feature type="signal peptide" evidence="1">
    <location>
        <begin position="1"/>
        <end position="20"/>
    </location>
</feature>
<reference evidence="2 3" key="1">
    <citation type="journal article" date="2012" name="J. Bacteriol.">
        <title>Genome sequence of proteorhodopsin-containing sea ice bacterium Glaciecola punicea ACAM 611T.</title>
        <authorList>
            <person name="Qin Q.-L."/>
            <person name="Xie B.-B."/>
            <person name="Shu Y.-L."/>
            <person name="Rong J.-C."/>
            <person name="Zhao D.-L."/>
            <person name="Zhang X.-Y."/>
            <person name="Chen X.-L."/>
            <person name="Zhou B.-C."/>
            <person name="Zhanga Y.-Z."/>
        </authorList>
    </citation>
    <scope>NUCLEOTIDE SEQUENCE [LARGE SCALE GENOMIC DNA]</scope>
    <source>
        <strain evidence="2 3">ACAM 611</strain>
    </source>
</reference>
<keyword evidence="1" id="KW-0732">Signal</keyword>
<dbReference type="OrthoDB" id="583214at2"/>
<keyword evidence="2" id="KW-0436">Ligase</keyword>
<organism evidence="2 3">
    <name type="scientific">Glaciecola punicea ACAM 611</name>
    <dbReference type="NCBI Taxonomy" id="1121923"/>
    <lineage>
        <taxon>Bacteria</taxon>
        <taxon>Pseudomonadati</taxon>
        <taxon>Pseudomonadota</taxon>
        <taxon>Gammaproteobacteria</taxon>
        <taxon>Alteromonadales</taxon>
        <taxon>Alteromonadaceae</taxon>
        <taxon>Glaciecola</taxon>
    </lineage>
</organism>
<keyword evidence="2" id="KW-0030">Aminoacyl-tRNA synthetase</keyword>
<reference evidence="2 3" key="2">
    <citation type="journal article" date="2017" name="Antonie Van Leeuwenhoek">
        <title>Rhizobium rhizosphaerae sp. nov., a novel species isolated from rice rhizosphere.</title>
        <authorList>
            <person name="Zhao J.J."/>
            <person name="Zhang J."/>
            <person name="Zhang R.J."/>
            <person name="Zhang C.W."/>
            <person name="Yin H.Q."/>
            <person name="Zhang X.X."/>
        </authorList>
    </citation>
    <scope>NUCLEOTIDE SEQUENCE [LARGE SCALE GENOMIC DNA]</scope>
    <source>
        <strain evidence="2 3">ACAM 611</strain>
    </source>
</reference>
<protein>
    <submittedName>
        <fullName evidence="2">Glycyl-tRNA synthetase subunit alpha</fullName>
    </submittedName>
</protein>
<evidence type="ECO:0000256" key="1">
    <source>
        <dbReference type="SAM" id="SignalP"/>
    </source>
</evidence>
<comment type="caution">
    <text evidence="2">The sequence shown here is derived from an EMBL/GenBank/DDBJ whole genome shotgun (WGS) entry which is preliminary data.</text>
</comment>
<gene>
    <name evidence="2" type="ORF">GPUN_0893</name>
</gene>
<proteinExistence type="predicted"/>
<dbReference type="EMBL" id="BAET01000007">
    <property type="protein sequence ID" value="GAB55025.1"/>
    <property type="molecule type" value="Genomic_DNA"/>
</dbReference>
<evidence type="ECO:0000313" key="2">
    <source>
        <dbReference type="EMBL" id="GAB55025.1"/>
    </source>
</evidence>
<evidence type="ECO:0000313" key="3">
    <source>
        <dbReference type="Proteomes" id="UP000053586"/>
    </source>
</evidence>
<sequence length="147" mass="16171">MKKLIAAFLLSSTLASYANAESELLFFGGDGHDEYLGCLTCSENSSESICNGYGTYGNEFSSNGMFNEYAGFGNEYSSESPWNEYSSSDSVPVLVDRDGNFYGYFTINEYRSNAVEFSSGLKEMFEVANGDLEKVRVMLCESFGFSG</sequence>
<name>H5T9P8_9ALTE</name>
<dbReference type="AlphaFoldDB" id="H5T9P8"/>